<name>A0ABW1PJK5_9FLAO</name>
<reference evidence="3" key="1">
    <citation type="journal article" date="2019" name="Int. J. Syst. Evol. Microbiol.">
        <title>The Global Catalogue of Microorganisms (GCM) 10K type strain sequencing project: providing services to taxonomists for standard genome sequencing and annotation.</title>
        <authorList>
            <consortium name="The Broad Institute Genomics Platform"/>
            <consortium name="The Broad Institute Genome Sequencing Center for Infectious Disease"/>
            <person name="Wu L."/>
            <person name="Ma J."/>
        </authorList>
    </citation>
    <scope>NUCLEOTIDE SEQUENCE [LARGE SCALE GENOMIC DNA]</scope>
    <source>
        <strain evidence="3">CCUG 49679</strain>
    </source>
</reference>
<dbReference type="Pfam" id="PF13648">
    <property type="entry name" value="Lipocalin_4"/>
    <property type="match status" value="1"/>
</dbReference>
<gene>
    <name evidence="2" type="ORF">ACFPVY_00505</name>
</gene>
<organism evidence="2 3">
    <name type="scientific">Flavobacterium qiangtangense</name>
    <dbReference type="NCBI Taxonomy" id="1442595"/>
    <lineage>
        <taxon>Bacteria</taxon>
        <taxon>Pseudomonadati</taxon>
        <taxon>Bacteroidota</taxon>
        <taxon>Flavobacteriia</taxon>
        <taxon>Flavobacteriales</taxon>
        <taxon>Flavobacteriaceae</taxon>
        <taxon>Flavobacterium</taxon>
    </lineage>
</organism>
<evidence type="ECO:0000313" key="3">
    <source>
        <dbReference type="Proteomes" id="UP001596287"/>
    </source>
</evidence>
<sequence length="141" mass="16034">MKKLFFISILITAIMGCTDDSSEKIEYIKGDGTLFGTWRQTETFYHNGANGGWNELNNGYSYTFNRDSTFTSNRFSECAYGTFSLSETELTLTFGCGNLDSYIETVLYRDDHIILRPTYSSCDEGCGEKFRKISDNTDMTN</sequence>
<dbReference type="RefSeq" id="WP_379789717.1">
    <property type="nucleotide sequence ID" value="NZ_JBHSQB010000003.1"/>
</dbReference>
<proteinExistence type="predicted"/>
<dbReference type="PROSITE" id="PS51257">
    <property type="entry name" value="PROKAR_LIPOPROTEIN"/>
    <property type="match status" value="1"/>
</dbReference>
<dbReference type="Proteomes" id="UP001596287">
    <property type="component" value="Unassembled WGS sequence"/>
</dbReference>
<protein>
    <submittedName>
        <fullName evidence="2">Lipocalin family protein</fullName>
    </submittedName>
</protein>
<keyword evidence="3" id="KW-1185">Reference proteome</keyword>
<evidence type="ECO:0000313" key="2">
    <source>
        <dbReference type="EMBL" id="MFC6095112.1"/>
    </source>
</evidence>
<evidence type="ECO:0000259" key="1">
    <source>
        <dbReference type="Pfam" id="PF13648"/>
    </source>
</evidence>
<comment type="caution">
    <text evidence="2">The sequence shown here is derived from an EMBL/GenBank/DDBJ whole genome shotgun (WGS) entry which is preliminary data.</text>
</comment>
<feature type="domain" description="Lipocalin-like" evidence="1">
    <location>
        <begin position="34"/>
        <end position="105"/>
    </location>
</feature>
<dbReference type="InterPro" id="IPR024311">
    <property type="entry name" value="Lipocalin-like"/>
</dbReference>
<accession>A0ABW1PJK5</accession>
<dbReference type="EMBL" id="JBHSQB010000003">
    <property type="protein sequence ID" value="MFC6095112.1"/>
    <property type="molecule type" value="Genomic_DNA"/>
</dbReference>